<dbReference type="PRINTS" id="PR00134">
    <property type="entry name" value="GLHYDRLASE10"/>
</dbReference>
<evidence type="ECO:0000256" key="3">
    <source>
        <dbReference type="ARBA" id="ARBA00023277"/>
    </source>
</evidence>
<protein>
    <recommendedName>
        <fullName evidence="6">Beta-xylanase</fullName>
        <ecNumber evidence="6">3.2.1.8</ecNumber>
    </recommendedName>
</protein>
<dbReference type="InterPro" id="IPR044846">
    <property type="entry name" value="GH10"/>
</dbReference>
<dbReference type="InterPro" id="IPR001000">
    <property type="entry name" value="GH10_dom"/>
</dbReference>
<gene>
    <name evidence="8" type="ORF">jhhlp_000309</name>
</gene>
<dbReference type="InterPro" id="IPR017853">
    <property type="entry name" value="GH"/>
</dbReference>
<sequence length="374" mass="40903">MFGGLGLLRSLSLEIIVPGPHFRRLLLFRHLCPRLSQTSPPEMRSSLPLALLALASQTTANLFTKRQADVSLHNLFVARGKQYLGTITDQRLLLADVNAAIITSNFGQLTNENSLKWESVEPERGVFNFDEPDFVLGFAEEHGIPMRGHTLVWHSQLPGYVQNITDAEELTAAITEHITAVMERYKGKMFAWDVVNEVFNENGTFRESVFFNLLGEDFIPLAFNTARSIDPEAKLFINDFNLDSAESPKTQAMVTNVQKWLAAGVPIDGIGSQTHLIAGLAAGVPGALQALAATGVEQIAVTELDIGGAAPEEYTTVIDACLNITSCVGVTVWGVSDKDSWRPGEDPLLFDAEFNPKPAYDALVRELCTDNCIG</sequence>
<proteinExistence type="inferred from homology"/>
<reference evidence="8 9" key="1">
    <citation type="journal article" date="2017" name="G3 (Bethesda)">
        <title>First Draft Genome Sequence of the Pathogenic Fungus Lomentospora prolificans (Formerly Scedosporium prolificans).</title>
        <authorList>
            <person name="Luo R."/>
            <person name="Zimin A."/>
            <person name="Workman R."/>
            <person name="Fan Y."/>
            <person name="Pertea G."/>
            <person name="Grossman N."/>
            <person name="Wear M.P."/>
            <person name="Jia B."/>
            <person name="Miller H."/>
            <person name="Casadevall A."/>
            <person name="Timp W."/>
            <person name="Zhang S.X."/>
            <person name="Salzberg S.L."/>
        </authorList>
    </citation>
    <scope>NUCLEOTIDE SEQUENCE [LARGE SCALE GENOMIC DNA]</scope>
    <source>
        <strain evidence="8 9">JHH-5317</strain>
    </source>
</reference>
<dbReference type="SMART" id="SM00633">
    <property type="entry name" value="Glyco_10"/>
    <property type="match status" value="1"/>
</dbReference>
<accession>A0A2N3NKN4</accession>
<keyword evidence="2 6" id="KW-0378">Hydrolase</keyword>
<keyword evidence="5 6" id="KW-0624">Polysaccharide degradation</keyword>
<dbReference type="Proteomes" id="UP000233524">
    <property type="component" value="Unassembled WGS sequence"/>
</dbReference>
<dbReference type="GO" id="GO:0031176">
    <property type="term" value="F:endo-1,4-beta-xylanase activity"/>
    <property type="evidence" value="ECO:0007669"/>
    <property type="project" value="UniProtKB-EC"/>
</dbReference>
<evidence type="ECO:0000256" key="2">
    <source>
        <dbReference type="ARBA" id="ARBA00022801"/>
    </source>
</evidence>
<dbReference type="Pfam" id="PF00331">
    <property type="entry name" value="Glyco_hydro_10"/>
    <property type="match status" value="1"/>
</dbReference>
<dbReference type="GO" id="GO:0000272">
    <property type="term" value="P:polysaccharide catabolic process"/>
    <property type="evidence" value="ECO:0007669"/>
    <property type="project" value="UniProtKB-KW"/>
</dbReference>
<evidence type="ECO:0000256" key="1">
    <source>
        <dbReference type="ARBA" id="ARBA00007495"/>
    </source>
</evidence>
<dbReference type="EC" id="3.2.1.8" evidence="6"/>
<dbReference type="OrthoDB" id="3055998at2759"/>
<dbReference type="VEuPathDB" id="FungiDB:jhhlp_000309"/>
<evidence type="ECO:0000313" key="9">
    <source>
        <dbReference type="Proteomes" id="UP000233524"/>
    </source>
</evidence>
<evidence type="ECO:0000256" key="4">
    <source>
        <dbReference type="ARBA" id="ARBA00023295"/>
    </source>
</evidence>
<keyword evidence="9" id="KW-1185">Reference proteome</keyword>
<dbReference type="STRING" id="41688.A0A2N3NKN4"/>
<dbReference type="Gene3D" id="3.20.20.80">
    <property type="entry name" value="Glycosidases"/>
    <property type="match status" value="1"/>
</dbReference>
<comment type="catalytic activity">
    <reaction evidence="6">
        <text>Endohydrolysis of (1-&gt;4)-beta-D-xylosidic linkages in xylans.</text>
        <dbReference type="EC" id="3.2.1.8"/>
    </reaction>
</comment>
<keyword evidence="4 6" id="KW-0326">Glycosidase</keyword>
<evidence type="ECO:0000313" key="8">
    <source>
        <dbReference type="EMBL" id="PKS12968.1"/>
    </source>
</evidence>
<dbReference type="EMBL" id="NLAX01000002">
    <property type="protein sequence ID" value="PKS12968.1"/>
    <property type="molecule type" value="Genomic_DNA"/>
</dbReference>
<evidence type="ECO:0000256" key="5">
    <source>
        <dbReference type="ARBA" id="ARBA00023326"/>
    </source>
</evidence>
<dbReference type="PANTHER" id="PTHR31490">
    <property type="entry name" value="GLYCOSYL HYDROLASE"/>
    <property type="match status" value="1"/>
</dbReference>
<comment type="caution">
    <text evidence="8">The sequence shown here is derived from an EMBL/GenBank/DDBJ whole genome shotgun (WGS) entry which is preliminary data.</text>
</comment>
<organism evidence="8 9">
    <name type="scientific">Lomentospora prolificans</name>
    <dbReference type="NCBI Taxonomy" id="41688"/>
    <lineage>
        <taxon>Eukaryota</taxon>
        <taxon>Fungi</taxon>
        <taxon>Dikarya</taxon>
        <taxon>Ascomycota</taxon>
        <taxon>Pezizomycotina</taxon>
        <taxon>Sordariomycetes</taxon>
        <taxon>Hypocreomycetidae</taxon>
        <taxon>Microascales</taxon>
        <taxon>Microascaceae</taxon>
        <taxon>Lomentospora</taxon>
    </lineage>
</organism>
<name>A0A2N3NKN4_9PEZI</name>
<dbReference type="PROSITE" id="PS51760">
    <property type="entry name" value="GH10_2"/>
    <property type="match status" value="1"/>
</dbReference>
<evidence type="ECO:0000256" key="6">
    <source>
        <dbReference type="RuleBase" id="RU361174"/>
    </source>
</evidence>
<feature type="domain" description="GH10" evidence="7">
    <location>
        <begin position="88"/>
        <end position="366"/>
    </location>
</feature>
<dbReference type="PANTHER" id="PTHR31490:SF76">
    <property type="entry name" value="ENDO-1,4-BETA-XYLANASE C"/>
    <property type="match status" value="1"/>
</dbReference>
<dbReference type="InParanoid" id="A0A2N3NKN4"/>
<dbReference type="AlphaFoldDB" id="A0A2N3NKN4"/>
<evidence type="ECO:0000259" key="7">
    <source>
        <dbReference type="PROSITE" id="PS51760"/>
    </source>
</evidence>
<keyword evidence="3 6" id="KW-0119">Carbohydrate metabolism</keyword>
<comment type="similarity">
    <text evidence="1 6">Belongs to the glycosyl hydrolase 10 (cellulase F) family.</text>
</comment>
<dbReference type="SUPFAM" id="SSF51445">
    <property type="entry name" value="(Trans)glycosidases"/>
    <property type="match status" value="1"/>
</dbReference>